<dbReference type="PROSITE" id="PS51518">
    <property type="entry name" value="SGF29_C"/>
    <property type="match status" value="1"/>
</dbReference>
<dbReference type="EMBL" id="WTXG01000015">
    <property type="protein sequence ID" value="KAI0301183.1"/>
    <property type="molecule type" value="Genomic_DNA"/>
</dbReference>
<comment type="subcellular location">
    <subcellularLocation>
        <location evidence="1">Nucleus</location>
    </subcellularLocation>
</comment>
<evidence type="ECO:0000259" key="6">
    <source>
        <dbReference type="PROSITE" id="PS51518"/>
    </source>
</evidence>
<keyword evidence="4" id="KW-0539">Nucleus</keyword>
<evidence type="ECO:0000256" key="4">
    <source>
        <dbReference type="ARBA" id="ARBA00023242"/>
    </source>
</evidence>
<dbReference type="GO" id="GO:0005634">
    <property type="term" value="C:nucleus"/>
    <property type="evidence" value="ECO:0007669"/>
    <property type="project" value="UniProtKB-SubCell"/>
</dbReference>
<evidence type="ECO:0000256" key="3">
    <source>
        <dbReference type="ARBA" id="ARBA00023163"/>
    </source>
</evidence>
<keyword evidence="8" id="KW-1185">Reference proteome</keyword>
<evidence type="ECO:0000313" key="7">
    <source>
        <dbReference type="EMBL" id="KAI0301183.1"/>
    </source>
</evidence>
<feature type="region of interest" description="Disordered" evidence="5">
    <location>
        <begin position="104"/>
        <end position="164"/>
    </location>
</feature>
<reference evidence="7" key="1">
    <citation type="journal article" date="2022" name="New Phytol.">
        <title>Evolutionary transition to the ectomycorrhizal habit in the genomes of a hyperdiverse lineage of mushroom-forming fungi.</title>
        <authorList>
            <person name="Looney B."/>
            <person name="Miyauchi S."/>
            <person name="Morin E."/>
            <person name="Drula E."/>
            <person name="Courty P.E."/>
            <person name="Kohler A."/>
            <person name="Kuo A."/>
            <person name="LaButti K."/>
            <person name="Pangilinan J."/>
            <person name="Lipzen A."/>
            <person name="Riley R."/>
            <person name="Andreopoulos W."/>
            <person name="He G."/>
            <person name="Johnson J."/>
            <person name="Nolan M."/>
            <person name="Tritt A."/>
            <person name="Barry K.W."/>
            <person name="Grigoriev I.V."/>
            <person name="Nagy L.G."/>
            <person name="Hibbett D."/>
            <person name="Henrissat B."/>
            <person name="Matheny P.B."/>
            <person name="Labbe J."/>
            <person name="Martin F.M."/>
        </authorList>
    </citation>
    <scope>NUCLEOTIDE SEQUENCE</scope>
    <source>
        <strain evidence="7">BPL690</strain>
    </source>
</reference>
<gene>
    <name evidence="7" type="ORF">B0F90DRAFT_1720044</name>
</gene>
<feature type="compositionally biased region" description="Polar residues" evidence="5">
    <location>
        <begin position="133"/>
        <end position="159"/>
    </location>
</feature>
<comment type="caution">
    <text evidence="7">The sequence shown here is derived from an EMBL/GenBank/DDBJ whole genome shotgun (WGS) entry which is preliminary data.</text>
</comment>
<evidence type="ECO:0000313" key="8">
    <source>
        <dbReference type="Proteomes" id="UP001203297"/>
    </source>
</evidence>
<evidence type="ECO:0000256" key="5">
    <source>
        <dbReference type="SAM" id="MobiDB-lite"/>
    </source>
</evidence>
<evidence type="ECO:0000256" key="1">
    <source>
        <dbReference type="ARBA" id="ARBA00004123"/>
    </source>
</evidence>
<dbReference type="CDD" id="cd20393">
    <property type="entry name" value="Tudor_SGF29_rpt1"/>
    <property type="match status" value="1"/>
</dbReference>
<sequence>MERRRGISKRPASTEEIDCWSQVTSSISALSVNSSTQETIGRVNRLISTWHVEDALPTEGFESIKLNYKKLVSGLNDIKTQSDKDIKAIDEALERLGVLIAMRNASESTPQEKRFKRPRAHSPPSSSNPSTPALTGNARNTSTPTQRGSAGPQPSTQSLRETKARRETLREMILKQLPLQEGRMVAFHPPSSGKGADGTSPEDTTWIMARIVRSFHQDKHRYEVEDIEPQEDGKPLRYPASLRSTTTSIIPLPDKSATSGSPAHISAYQQFHTGATVMALYPDTSCFYRAEVIASPKDIPTQGRNSGTTYYKLKFEDDDDQEHMVSAAEVVEWPGQ</sequence>
<name>A0AAD4M6B6_9AGAM</name>
<dbReference type="Proteomes" id="UP001203297">
    <property type="component" value="Unassembled WGS sequence"/>
</dbReference>
<organism evidence="7 8">
    <name type="scientific">Multifurca ochricompacta</name>
    <dbReference type="NCBI Taxonomy" id="376703"/>
    <lineage>
        <taxon>Eukaryota</taxon>
        <taxon>Fungi</taxon>
        <taxon>Dikarya</taxon>
        <taxon>Basidiomycota</taxon>
        <taxon>Agaricomycotina</taxon>
        <taxon>Agaricomycetes</taxon>
        <taxon>Russulales</taxon>
        <taxon>Russulaceae</taxon>
        <taxon>Multifurca</taxon>
    </lineage>
</organism>
<dbReference type="InterPro" id="IPR047288">
    <property type="entry name" value="Tudor_SGF29_rpt1"/>
</dbReference>
<dbReference type="InterPro" id="IPR047287">
    <property type="entry name" value="Tudor_SGF29_rpt2"/>
</dbReference>
<dbReference type="InterPro" id="IPR010750">
    <property type="entry name" value="SGF29_tudor-like_dom"/>
</dbReference>
<dbReference type="GO" id="GO:0000124">
    <property type="term" value="C:SAGA complex"/>
    <property type="evidence" value="ECO:0007669"/>
    <property type="project" value="InterPro"/>
</dbReference>
<protein>
    <submittedName>
        <fullName evidence="7">SGF29 tudor-like domain-containing protein</fullName>
    </submittedName>
</protein>
<keyword evidence="3" id="KW-0804">Transcription</keyword>
<dbReference type="InterPro" id="IPR037802">
    <property type="entry name" value="SGF29"/>
</dbReference>
<dbReference type="CDD" id="cd20394">
    <property type="entry name" value="Tudor_SGF29_rpt2"/>
    <property type="match status" value="1"/>
</dbReference>
<proteinExistence type="predicted"/>
<dbReference type="Pfam" id="PF07039">
    <property type="entry name" value="SGF29_Tudor"/>
    <property type="match status" value="1"/>
</dbReference>
<dbReference type="PANTHER" id="PTHR21539:SF0">
    <property type="entry name" value="SAGA-ASSOCIATED FACTOR 29"/>
    <property type="match status" value="1"/>
</dbReference>
<dbReference type="PANTHER" id="PTHR21539">
    <property type="entry name" value="SAGA-ASSOCIATED FACTOR 29"/>
    <property type="match status" value="1"/>
</dbReference>
<feature type="compositionally biased region" description="Low complexity" evidence="5">
    <location>
        <begin position="122"/>
        <end position="132"/>
    </location>
</feature>
<accession>A0AAD4M6B6</accession>
<dbReference type="AlphaFoldDB" id="A0AAD4M6B6"/>
<evidence type="ECO:0000256" key="2">
    <source>
        <dbReference type="ARBA" id="ARBA00023015"/>
    </source>
</evidence>
<feature type="domain" description="SGF29 C-terminal" evidence="6">
    <location>
        <begin position="175"/>
        <end position="336"/>
    </location>
</feature>
<keyword evidence="2" id="KW-0805">Transcription regulation</keyword>
<dbReference type="Gene3D" id="2.30.30.140">
    <property type="match status" value="2"/>
</dbReference>